<accession>W9RKW2</accession>
<protein>
    <submittedName>
        <fullName evidence="2">Uncharacterized protein</fullName>
    </submittedName>
</protein>
<proteinExistence type="predicted"/>
<evidence type="ECO:0000313" key="3">
    <source>
        <dbReference type="Proteomes" id="UP000030645"/>
    </source>
</evidence>
<gene>
    <name evidence="2" type="ORF">L484_014357</name>
</gene>
<dbReference type="Proteomes" id="UP000030645">
    <property type="component" value="Unassembled WGS sequence"/>
</dbReference>
<feature type="region of interest" description="Disordered" evidence="1">
    <location>
        <begin position="1"/>
        <end position="22"/>
    </location>
</feature>
<dbReference type="EMBL" id="KE345201">
    <property type="protein sequence ID" value="EXB95384.1"/>
    <property type="molecule type" value="Genomic_DNA"/>
</dbReference>
<organism evidence="2 3">
    <name type="scientific">Morus notabilis</name>
    <dbReference type="NCBI Taxonomy" id="981085"/>
    <lineage>
        <taxon>Eukaryota</taxon>
        <taxon>Viridiplantae</taxon>
        <taxon>Streptophyta</taxon>
        <taxon>Embryophyta</taxon>
        <taxon>Tracheophyta</taxon>
        <taxon>Spermatophyta</taxon>
        <taxon>Magnoliopsida</taxon>
        <taxon>eudicotyledons</taxon>
        <taxon>Gunneridae</taxon>
        <taxon>Pentapetalae</taxon>
        <taxon>rosids</taxon>
        <taxon>fabids</taxon>
        <taxon>Rosales</taxon>
        <taxon>Moraceae</taxon>
        <taxon>Moreae</taxon>
        <taxon>Morus</taxon>
    </lineage>
</organism>
<reference evidence="3" key="1">
    <citation type="submission" date="2013-01" db="EMBL/GenBank/DDBJ databases">
        <title>Draft Genome Sequence of a Mulberry Tree, Morus notabilis C.K. Schneid.</title>
        <authorList>
            <person name="He N."/>
            <person name="Zhao S."/>
        </authorList>
    </citation>
    <scope>NUCLEOTIDE SEQUENCE</scope>
</reference>
<name>W9RKW2_9ROSA</name>
<evidence type="ECO:0000256" key="1">
    <source>
        <dbReference type="SAM" id="MobiDB-lite"/>
    </source>
</evidence>
<keyword evidence="3" id="KW-1185">Reference proteome</keyword>
<evidence type="ECO:0000313" key="2">
    <source>
        <dbReference type="EMBL" id="EXB95384.1"/>
    </source>
</evidence>
<dbReference type="AlphaFoldDB" id="W9RKW2"/>
<sequence>MMQIMFEKEREMISSERSPKLKSEASLTSNKWMMSSNLGKNVSVRIQEFITGSWQWGHQLTERVYFV</sequence>